<protein>
    <recommendedName>
        <fullName evidence="3">Phytanoyl-CoA dioxygenase</fullName>
    </recommendedName>
</protein>
<dbReference type="EMBL" id="VJXY01000019">
    <property type="protein sequence ID" value="MBD6617745.1"/>
    <property type="molecule type" value="Genomic_DNA"/>
</dbReference>
<evidence type="ECO:0000313" key="1">
    <source>
        <dbReference type="EMBL" id="MBD6617745.1"/>
    </source>
</evidence>
<reference evidence="1" key="1">
    <citation type="submission" date="2019-07" db="EMBL/GenBank/DDBJ databases">
        <title>Toxilogical consequences of a new and cryptic species of cyanobacteria (Komarekiella delphini-convector) recovered from the epidermis of a bottlenose dolphin and 1500 ft. in the air.</title>
        <authorList>
            <person name="Brown A.O."/>
            <person name="Dvorak P."/>
            <person name="Villanueva C.D."/>
            <person name="Foss A.J."/>
            <person name="Garvey A.D."/>
            <person name="Gibson Q.A."/>
            <person name="Johansen J.R."/>
            <person name="Casamatta D.A."/>
        </authorList>
    </citation>
    <scope>NUCLEOTIDE SEQUENCE</scope>
    <source>
        <strain evidence="1">SJRDD-AB1</strain>
    </source>
</reference>
<keyword evidence="2" id="KW-1185">Reference proteome</keyword>
<organism evidence="1 2">
    <name type="scientific">Komarekiella delphini-convector SJRDD-AB1</name>
    <dbReference type="NCBI Taxonomy" id="2593771"/>
    <lineage>
        <taxon>Bacteria</taxon>
        <taxon>Bacillati</taxon>
        <taxon>Cyanobacteriota</taxon>
        <taxon>Cyanophyceae</taxon>
        <taxon>Nostocales</taxon>
        <taxon>Nostocaceae</taxon>
        <taxon>Komarekiella</taxon>
        <taxon>Komarekiella delphini-convector</taxon>
    </lineage>
</organism>
<dbReference type="Proteomes" id="UP001165986">
    <property type="component" value="Unassembled WGS sequence"/>
</dbReference>
<dbReference type="AlphaFoldDB" id="A0AA40VS24"/>
<sequence>MDLKVDDAVNCLQKDGVYLGLQLPKSILQEILSFAYSNNCYGDAEYTCGFLYSEKDKAIKQHGKPFIRAEYYNTAALCPAIKKLASDPKLLDIATQYLGKTPVFTGSRLHWIFVVKEAGYDLNKAAMNFHYDLNDYCSLRFFFYLTDVDLLSGPHVCIRGSHKRKKLTYLFSLIRRQPEAELLDYYGAEKSLTVCGPAGFGFAEDVFCFHKATPPISKDRLMLQIQFNLHNYGEQTDIVDPVLLRQA</sequence>
<evidence type="ECO:0008006" key="3">
    <source>
        <dbReference type="Google" id="ProtNLM"/>
    </source>
</evidence>
<gene>
    <name evidence="1" type="ORF">FNW02_18395</name>
</gene>
<name>A0AA40VS24_9NOST</name>
<accession>A0AA40VS24</accession>
<dbReference type="RefSeq" id="WP_191758959.1">
    <property type="nucleotide sequence ID" value="NZ_VJXY01000019.1"/>
</dbReference>
<comment type="caution">
    <text evidence="1">The sequence shown here is derived from an EMBL/GenBank/DDBJ whole genome shotgun (WGS) entry which is preliminary data.</text>
</comment>
<dbReference type="Gene3D" id="2.60.120.620">
    <property type="entry name" value="q2cbj1_9rhob like domain"/>
    <property type="match status" value="1"/>
</dbReference>
<evidence type="ECO:0000313" key="2">
    <source>
        <dbReference type="Proteomes" id="UP001165986"/>
    </source>
</evidence>
<proteinExistence type="predicted"/>
<dbReference type="SUPFAM" id="SSF51197">
    <property type="entry name" value="Clavaminate synthase-like"/>
    <property type="match status" value="1"/>
</dbReference>